<evidence type="ECO:0000259" key="2">
    <source>
        <dbReference type="Pfam" id="PF07859"/>
    </source>
</evidence>
<dbReference type="EMBL" id="JACHKY010000001">
    <property type="protein sequence ID" value="MBB4796581.1"/>
    <property type="molecule type" value="Genomic_DNA"/>
</dbReference>
<organism evidence="3 4">
    <name type="scientific">Brevundimonas bullata</name>
    <dbReference type="NCBI Taxonomy" id="13160"/>
    <lineage>
        <taxon>Bacteria</taxon>
        <taxon>Pseudomonadati</taxon>
        <taxon>Pseudomonadota</taxon>
        <taxon>Alphaproteobacteria</taxon>
        <taxon>Caulobacterales</taxon>
        <taxon>Caulobacteraceae</taxon>
        <taxon>Brevundimonas</taxon>
    </lineage>
</organism>
<gene>
    <name evidence="3" type="ORF">HNP32_000295</name>
</gene>
<comment type="caution">
    <text evidence="3">The sequence shown here is derived from an EMBL/GenBank/DDBJ whole genome shotgun (WGS) entry which is preliminary data.</text>
</comment>
<proteinExistence type="predicted"/>
<dbReference type="EC" id="3.5.1.9" evidence="3"/>
<dbReference type="InterPro" id="IPR029058">
    <property type="entry name" value="AB_hydrolase_fold"/>
</dbReference>
<dbReference type="AlphaFoldDB" id="A0A7W7ILI6"/>
<evidence type="ECO:0000313" key="4">
    <source>
        <dbReference type="Proteomes" id="UP000539957"/>
    </source>
</evidence>
<dbReference type="InterPro" id="IPR050300">
    <property type="entry name" value="GDXG_lipolytic_enzyme"/>
</dbReference>
<sequence length="276" mass="29799">MGKAPATLTAPPVDYEAAYNNRERVPGHPEILKRWREDSARVIDARRPETVEYGPGERQKMEWFDAGSGAPTAIFMHGGYWQALDRAWFAWVAPALLEHGISVVIPGYDLAPAVKVGAIIGEMRRATELVRDRTGKRPLVFGHSVGGHMAAAMLSEGRARAALAISGVFDIEPLIHTSLNQALGLDAVTARALSPIHWPAPNGGAPGGRALDCWVGGAESNEFIRQSRSMAAEWGGKGADTHVEVLDGLDHFTILDPLADKDSRMVKRLVTLATAE</sequence>
<dbReference type="Pfam" id="PF07859">
    <property type="entry name" value="Abhydrolase_3"/>
    <property type="match status" value="1"/>
</dbReference>
<accession>A0A7W7ILI6</accession>
<name>A0A7W7ILI6_9CAUL</name>
<dbReference type="RefSeq" id="WP_184266225.1">
    <property type="nucleotide sequence ID" value="NZ_JACHKY010000001.1"/>
</dbReference>
<dbReference type="PANTHER" id="PTHR48081:SF33">
    <property type="entry name" value="KYNURENINE FORMAMIDASE"/>
    <property type="match status" value="1"/>
</dbReference>
<dbReference type="GO" id="GO:0004061">
    <property type="term" value="F:arylformamidase activity"/>
    <property type="evidence" value="ECO:0007669"/>
    <property type="project" value="UniProtKB-EC"/>
</dbReference>
<feature type="domain" description="Alpha/beta hydrolase fold-3" evidence="2">
    <location>
        <begin position="74"/>
        <end position="176"/>
    </location>
</feature>
<keyword evidence="1 3" id="KW-0378">Hydrolase</keyword>
<keyword evidence="4" id="KW-1185">Reference proteome</keyword>
<evidence type="ECO:0000256" key="1">
    <source>
        <dbReference type="ARBA" id="ARBA00022801"/>
    </source>
</evidence>
<evidence type="ECO:0000313" key="3">
    <source>
        <dbReference type="EMBL" id="MBB4796581.1"/>
    </source>
</evidence>
<dbReference type="SUPFAM" id="SSF53474">
    <property type="entry name" value="alpha/beta-Hydrolases"/>
    <property type="match status" value="1"/>
</dbReference>
<dbReference type="InterPro" id="IPR013094">
    <property type="entry name" value="AB_hydrolase_3"/>
</dbReference>
<dbReference type="Gene3D" id="3.40.50.1820">
    <property type="entry name" value="alpha/beta hydrolase"/>
    <property type="match status" value="1"/>
</dbReference>
<reference evidence="3 4" key="1">
    <citation type="submission" date="2020-08" db="EMBL/GenBank/DDBJ databases">
        <title>Functional genomics of gut bacteria from endangered species of beetles.</title>
        <authorList>
            <person name="Carlos-Shanley C."/>
        </authorList>
    </citation>
    <scope>NUCLEOTIDE SEQUENCE [LARGE SCALE GENOMIC DNA]</scope>
    <source>
        <strain evidence="3 4">S00123</strain>
    </source>
</reference>
<dbReference type="PANTHER" id="PTHR48081">
    <property type="entry name" value="AB HYDROLASE SUPERFAMILY PROTEIN C4A8.06C"/>
    <property type="match status" value="1"/>
</dbReference>
<protein>
    <submittedName>
        <fullName evidence="3">Arylformamidase</fullName>
        <ecNumber evidence="3">3.5.1.9</ecNumber>
    </submittedName>
</protein>
<dbReference type="Proteomes" id="UP000539957">
    <property type="component" value="Unassembled WGS sequence"/>
</dbReference>